<dbReference type="GO" id="GO:0043138">
    <property type="term" value="F:3'-5' DNA helicase activity"/>
    <property type="evidence" value="ECO:0007669"/>
    <property type="project" value="TreeGrafter"/>
</dbReference>
<dbReference type="PROSITE" id="PS51192">
    <property type="entry name" value="HELICASE_ATP_BIND_1"/>
    <property type="match status" value="1"/>
</dbReference>
<evidence type="ECO:0000256" key="4">
    <source>
        <dbReference type="ARBA" id="ARBA00023242"/>
    </source>
</evidence>
<reference evidence="7" key="2">
    <citation type="submission" date="2015-01" db="EMBL/GenBank/DDBJ databases">
        <title>Evolutionary Origins and Diversification of the Mycorrhizal Mutualists.</title>
        <authorList>
            <consortium name="DOE Joint Genome Institute"/>
            <consortium name="Mycorrhizal Genomics Consortium"/>
            <person name="Kohler A."/>
            <person name="Kuo A."/>
            <person name="Nagy L.G."/>
            <person name="Floudas D."/>
            <person name="Copeland A."/>
            <person name="Barry K.W."/>
            <person name="Cichocki N."/>
            <person name="Veneault-Fourrey C."/>
            <person name="LaButti K."/>
            <person name="Lindquist E.A."/>
            <person name="Lipzen A."/>
            <person name="Lundell T."/>
            <person name="Morin E."/>
            <person name="Murat C."/>
            <person name="Riley R."/>
            <person name="Ohm R."/>
            <person name="Sun H."/>
            <person name="Tunlid A."/>
            <person name="Henrissat B."/>
            <person name="Grigoriev I.V."/>
            <person name="Hibbett D.S."/>
            <person name="Martin F."/>
        </authorList>
    </citation>
    <scope>NUCLEOTIDE SEQUENCE [LARGE SCALE GENOMIC DNA]</scope>
    <source>
        <strain evidence="7">Ve08.2h10</strain>
    </source>
</reference>
<dbReference type="GO" id="GO:0009378">
    <property type="term" value="F:four-way junction helicase activity"/>
    <property type="evidence" value="ECO:0007669"/>
    <property type="project" value="TreeGrafter"/>
</dbReference>
<dbReference type="InterPro" id="IPR027417">
    <property type="entry name" value="P-loop_NTPase"/>
</dbReference>
<keyword evidence="4" id="KW-0539">Nucleus</keyword>
<dbReference type="InterPro" id="IPR011545">
    <property type="entry name" value="DEAD/DEAH_box_helicase_dom"/>
</dbReference>
<dbReference type="GO" id="GO:0005737">
    <property type="term" value="C:cytoplasm"/>
    <property type="evidence" value="ECO:0007669"/>
    <property type="project" value="TreeGrafter"/>
</dbReference>
<keyword evidence="7" id="KW-1185">Reference proteome</keyword>
<evidence type="ECO:0000313" key="6">
    <source>
        <dbReference type="EMBL" id="KIK76753.1"/>
    </source>
</evidence>
<reference evidence="6 7" key="1">
    <citation type="submission" date="2014-04" db="EMBL/GenBank/DDBJ databases">
        <authorList>
            <consortium name="DOE Joint Genome Institute"/>
            <person name="Kuo A."/>
            <person name="Kohler A."/>
            <person name="Jargeat P."/>
            <person name="Nagy L.G."/>
            <person name="Floudas D."/>
            <person name="Copeland A."/>
            <person name="Barry K.W."/>
            <person name="Cichocki N."/>
            <person name="Veneault-Fourrey C."/>
            <person name="LaButti K."/>
            <person name="Lindquist E.A."/>
            <person name="Lipzen A."/>
            <person name="Lundell T."/>
            <person name="Morin E."/>
            <person name="Murat C."/>
            <person name="Sun H."/>
            <person name="Tunlid A."/>
            <person name="Henrissat B."/>
            <person name="Grigoriev I.V."/>
            <person name="Hibbett D.S."/>
            <person name="Martin F."/>
            <person name="Nordberg H.P."/>
            <person name="Cantor M.N."/>
            <person name="Hua S.X."/>
        </authorList>
    </citation>
    <scope>NUCLEOTIDE SEQUENCE [LARGE SCALE GENOMIC DNA]</scope>
    <source>
        <strain evidence="6 7">Ve08.2h10</strain>
    </source>
</reference>
<dbReference type="AlphaFoldDB" id="A0A0D0CN90"/>
<keyword evidence="3" id="KW-0413">Isomerase</keyword>
<dbReference type="GO" id="GO:0003677">
    <property type="term" value="F:DNA binding"/>
    <property type="evidence" value="ECO:0007669"/>
    <property type="project" value="UniProtKB-KW"/>
</dbReference>
<protein>
    <recommendedName>
        <fullName evidence="5">Helicase ATP-binding domain-containing protein</fullName>
    </recommendedName>
</protein>
<sequence length="134" mass="15124">GKVPYPWQLDAAEALILGLNSVVIAGTGARKTMPFIMPFLRDKKKCIIIISPLKALQQDQVTFKFRKAGVSAIDINSDTWSLWVKRDLENHKYQAILISPEMCLEDDKFCNLLKSPNFHQDLVGLVIDEAHCIL</sequence>
<dbReference type="GO" id="GO:0005634">
    <property type="term" value="C:nucleus"/>
    <property type="evidence" value="ECO:0007669"/>
    <property type="project" value="TreeGrafter"/>
</dbReference>
<name>A0A0D0CN90_9AGAM</name>
<gene>
    <name evidence="6" type="ORF">PAXRUDRAFT_168868</name>
</gene>
<dbReference type="InterPro" id="IPR014001">
    <property type="entry name" value="Helicase_ATP-bd"/>
</dbReference>
<comment type="similarity">
    <text evidence="1">Belongs to the helicase family. RecQ subfamily.</text>
</comment>
<dbReference type="PANTHER" id="PTHR13710:SF153">
    <property type="entry name" value="RECQ-LIKE DNA HELICASE BLM"/>
    <property type="match status" value="1"/>
</dbReference>
<organism evidence="6 7">
    <name type="scientific">Paxillus rubicundulus Ve08.2h10</name>
    <dbReference type="NCBI Taxonomy" id="930991"/>
    <lineage>
        <taxon>Eukaryota</taxon>
        <taxon>Fungi</taxon>
        <taxon>Dikarya</taxon>
        <taxon>Basidiomycota</taxon>
        <taxon>Agaricomycotina</taxon>
        <taxon>Agaricomycetes</taxon>
        <taxon>Agaricomycetidae</taxon>
        <taxon>Boletales</taxon>
        <taxon>Paxilineae</taxon>
        <taxon>Paxillaceae</taxon>
        <taxon>Paxillus</taxon>
    </lineage>
</organism>
<evidence type="ECO:0000259" key="5">
    <source>
        <dbReference type="PROSITE" id="PS51192"/>
    </source>
</evidence>
<dbReference type="GO" id="GO:0005524">
    <property type="term" value="F:ATP binding"/>
    <property type="evidence" value="ECO:0007669"/>
    <property type="project" value="InterPro"/>
</dbReference>
<dbReference type="OrthoDB" id="2499463at2759"/>
<dbReference type="PANTHER" id="PTHR13710">
    <property type="entry name" value="DNA HELICASE RECQ FAMILY MEMBER"/>
    <property type="match status" value="1"/>
</dbReference>
<feature type="non-terminal residue" evidence="6">
    <location>
        <position position="134"/>
    </location>
</feature>
<evidence type="ECO:0000256" key="3">
    <source>
        <dbReference type="ARBA" id="ARBA00023235"/>
    </source>
</evidence>
<dbReference type="GO" id="GO:0005694">
    <property type="term" value="C:chromosome"/>
    <property type="evidence" value="ECO:0007669"/>
    <property type="project" value="TreeGrafter"/>
</dbReference>
<evidence type="ECO:0000256" key="2">
    <source>
        <dbReference type="ARBA" id="ARBA00023125"/>
    </source>
</evidence>
<dbReference type="InParanoid" id="A0A0D0CN90"/>
<evidence type="ECO:0000256" key="1">
    <source>
        <dbReference type="ARBA" id="ARBA00005446"/>
    </source>
</evidence>
<dbReference type="GO" id="GO:0000724">
    <property type="term" value="P:double-strand break repair via homologous recombination"/>
    <property type="evidence" value="ECO:0007669"/>
    <property type="project" value="TreeGrafter"/>
</dbReference>
<accession>A0A0D0CN90</accession>
<evidence type="ECO:0000313" key="7">
    <source>
        <dbReference type="Proteomes" id="UP000054538"/>
    </source>
</evidence>
<proteinExistence type="inferred from homology"/>
<keyword evidence="2" id="KW-0238">DNA-binding</keyword>
<dbReference type="Proteomes" id="UP000054538">
    <property type="component" value="Unassembled WGS sequence"/>
</dbReference>
<dbReference type="HOGENOM" id="CLU_2062231_0_0_1"/>
<feature type="domain" description="Helicase ATP-binding" evidence="5">
    <location>
        <begin position="12"/>
        <end position="134"/>
    </location>
</feature>
<dbReference type="Gene3D" id="3.40.50.300">
    <property type="entry name" value="P-loop containing nucleotide triphosphate hydrolases"/>
    <property type="match status" value="1"/>
</dbReference>
<dbReference type="EMBL" id="KN827310">
    <property type="protein sequence ID" value="KIK76753.1"/>
    <property type="molecule type" value="Genomic_DNA"/>
</dbReference>
<dbReference type="STRING" id="930991.A0A0D0CN90"/>
<dbReference type="SUPFAM" id="SSF52540">
    <property type="entry name" value="P-loop containing nucleoside triphosphate hydrolases"/>
    <property type="match status" value="1"/>
</dbReference>
<dbReference type="Pfam" id="PF00270">
    <property type="entry name" value="DEAD"/>
    <property type="match status" value="1"/>
</dbReference>